<keyword evidence="2" id="KW-1185">Reference proteome</keyword>
<sequence>MQTKLFVSLLFFLVTKVLAGGYQGALERVWLFYAYQIDGLNDPAQQTLGWKCDSWDDVMMRCRPGKKGRSGWSMCKGTLPGKRCTFSQLTNFLGGTGRDDPFVTDSKGNTLPLTDTNPDPEETAKKVLTHYLAQPKHKVPDWQGYRFILNGEKQYVRSIRQVGNLVAKAGSEGKNTGANKALFEMFAATTTQIKNARIGDTGPYLVTRAENELNPRGITVYTESIGPGHSPADPTRIWKTVDWEKTMSQAVASGKFTKGQIMQITGAVRSEYYNTNTNANEHRIVIKAFKTSETKAKGCL</sequence>
<accession>A0ACC2JSQ7</accession>
<protein>
    <submittedName>
        <fullName evidence="1">Uncharacterized protein</fullName>
    </submittedName>
</protein>
<gene>
    <name evidence="1" type="ORF">O1611_g3095</name>
</gene>
<dbReference type="Proteomes" id="UP001153332">
    <property type="component" value="Unassembled WGS sequence"/>
</dbReference>
<dbReference type="EMBL" id="JAPUUL010000478">
    <property type="protein sequence ID" value="KAJ8130533.1"/>
    <property type="molecule type" value="Genomic_DNA"/>
</dbReference>
<proteinExistence type="predicted"/>
<name>A0ACC2JSQ7_9PEZI</name>
<evidence type="ECO:0000313" key="1">
    <source>
        <dbReference type="EMBL" id="KAJ8130533.1"/>
    </source>
</evidence>
<organism evidence="1 2">
    <name type="scientific">Lasiodiplodia mahajangana</name>
    <dbReference type="NCBI Taxonomy" id="1108764"/>
    <lineage>
        <taxon>Eukaryota</taxon>
        <taxon>Fungi</taxon>
        <taxon>Dikarya</taxon>
        <taxon>Ascomycota</taxon>
        <taxon>Pezizomycotina</taxon>
        <taxon>Dothideomycetes</taxon>
        <taxon>Dothideomycetes incertae sedis</taxon>
        <taxon>Botryosphaeriales</taxon>
        <taxon>Botryosphaeriaceae</taxon>
        <taxon>Lasiodiplodia</taxon>
    </lineage>
</organism>
<comment type="caution">
    <text evidence="1">The sequence shown here is derived from an EMBL/GenBank/DDBJ whole genome shotgun (WGS) entry which is preliminary data.</text>
</comment>
<evidence type="ECO:0000313" key="2">
    <source>
        <dbReference type="Proteomes" id="UP001153332"/>
    </source>
</evidence>
<reference evidence="1" key="1">
    <citation type="submission" date="2022-12" db="EMBL/GenBank/DDBJ databases">
        <title>Genome Sequence of Lasiodiplodia mahajangana.</title>
        <authorList>
            <person name="Buettner E."/>
        </authorList>
    </citation>
    <scope>NUCLEOTIDE SEQUENCE</scope>
    <source>
        <strain evidence="1">VT137</strain>
    </source>
</reference>